<feature type="domain" description="Helix-turn-helix" evidence="1">
    <location>
        <begin position="21"/>
        <end position="63"/>
    </location>
</feature>
<name>A0A841PP53_9HYPH</name>
<dbReference type="Proteomes" id="UP000556329">
    <property type="component" value="Unassembled WGS sequence"/>
</dbReference>
<dbReference type="InterPro" id="IPR041657">
    <property type="entry name" value="HTH_17"/>
</dbReference>
<dbReference type="RefSeq" id="WP_184874808.1">
    <property type="nucleotide sequence ID" value="NZ_JACHEF010000004.1"/>
</dbReference>
<gene>
    <name evidence="2" type="ORF">HNQ71_004620</name>
</gene>
<evidence type="ECO:0000313" key="2">
    <source>
        <dbReference type="EMBL" id="MBB6411932.1"/>
    </source>
</evidence>
<dbReference type="InterPro" id="IPR009061">
    <property type="entry name" value="DNA-bd_dom_put_sf"/>
</dbReference>
<dbReference type="AlphaFoldDB" id="A0A841PP53"/>
<dbReference type="EMBL" id="JACHEF010000004">
    <property type="protein sequence ID" value="MBB6411932.1"/>
    <property type="molecule type" value="Genomic_DNA"/>
</dbReference>
<keyword evidence="3" id="KW-1185">Reference proteome</keyword>
<accession>A0A841PP53</accession>
<organism evidence="2 3">
    <name type="scientific">Mesorhizobium sangaii</name>
    <dbReference type="NCBI Taxonomy" id="505389"/>
    <lineage>
        <taxon>Bacteria</taxon>
        <taxon>Pseudomonadati</taxon>
        <taxon>Pseudomonadota</taxon>
        <taxon>Alphaproteobacteria</taxon>
        <taxon>Hyphomicrobiales</taxon>
        <taxon>Phyllobacteriaceae</taxon>
        <taxon>Mesorhizobium</taxon>
    </lineage>
</organism>
<proteinExistence type="predicted"/>
<reference evidence="2 3" key="1">
    <citation type="submission" date="2020-08" db="EMBL/GenBank/DDBJ databases">
        <title>Genomic Encyclopedia of Type Strains, Phase IV (KMG-IV): sequencing the most valuable type-strain genomes for metagenomic binning, comparative biology and taxonomic classification.</title>
        <authorList>
            <person name="Goeker M."/>
        </authorList>
    </citation>
    <scope>NUCLEOTIDE SEQUENCE [LARGE SCALE GENOMIC DNA]</scope>
    <source>
        <strain evidence="2 3">DSM 100039</strain>
    </source>
</reference>
<protein>
    <recommendedName>
        <fullName evidence="1">Helix-turn-helix domain-containing protein</fullName>
    </recommendedName>
</protein>
<dbReference type="Pfam" id="PF12728">
    <property type="entry name" value="HTH_17"/>
    <property type="match status" value="1"/>
</dbReference>
<evidence type="ECO:0000313" key="3">
    <source>
        <dbReference type="Proteomes" id="UP000556329"/>
    </source>
</evidence>
<evidence type="ECO:0000259" key="1">
    <source>
        <dbReference type="Pfam" id="PF12728"/>
    </source>
</evidence>
<comment type="caution">
    <text evidence="2">The sequence shown here is derived from an EMBL/GenBank/DDBJ whole genome shotgun (WGS) entry which is preliminary data.</text>
</comment>
<sequence length="75" mass="8420">MTLINSHRPTGQKPAEHLLEAELAARWRLSQRTLQRWRGSGQGPGFLLIGKRVLYRLTDIEAFEAAARHIEGGGK</sequence>
<dbReference type="SUPFAM" id="SSF46955">
    <property type="entry name" value="Putative DNA-binding domain"/>
    <property type="match status" value="1"/>
</dbReference>